<sequence>MTMNPKSDAILFNEFKDSNASVLKQRRGALT</sequence>
<protein>
    <submittedName>
        <fullName evidence="1">Uncharacterized protein</fullName>
    </submittedName>
</protein>
<organism evidence="1">
    <name type="scientific">Anguilla anguilla</name>
    <name type="common">European freshwater eel</name>
    <name type="synonym">Muraena anguilla</name>
    <dbReference type="NCBI Taxonomy" id="7936"/>
    <lineage>
        <taxon>Eukaryota</taxon>
        <taxon>Metazoa</taxon>
        <taxon>Chordata</taxon>
        <taxon>Craniata</taxon>
        <taxon>Vertebrata</taxon>
        <taxon>Euteleostomi</taxon>
        <taxon>Actinopterygii</taxon>
        <taxon>Neopterygii</taxon>
        <taxon>Teleostei</taxon>
        <taxon>Anguilliformes</taxon>
        <taxon>Anguillidae</taxon>
        <taxon>Anguilla</taxon>
    </lineage>
</organism>
<accession>A0A0E9XX60</accession>
<proteinExistence type="predicted"/>
<reference evidence="1" key="2">
    <citation type="journal article" date="2015" name="Fish Shellfish Immunol.">
        <title>Early steps in the European eel (Anguilla anguilla)-Vibrio vulnificus interaction in the gills: Role of the RtxA13 toxin.</title>
        <authorList>
            <person name="Callol A."/>
            <person name="Pajuelo D."/>
            <person name="Ebbesson L."/>
            <person name="Teles M."/>
            <person name="MacKenzie S."/>
            <person name="Amaro C."/>
        </authorList>
    </citation>
    <scope>NUCLEOTIDE SEQUENCE</scope>
</reference>
<dbReference type="AlphaFoldDB" id="A0A0E9XX60"/>
<evidence type="ECO:0000313" key="1">
    <source>
        <dbReference type="EMBL" id="JAI07022.1"/>
    </source>
</evidence>
<dbReference type="EMBL" id="GBXM01001556">
    <property type="protein sequence ID" value="JAI07022.1"/>
    <property type="molecule type" value="Transcribed_RNA"/>
</dbReference>
<reference evidence="1" key="1">
    <citation type="submission" date="2014-11" db="EMBL/GenBank/DDBJ databases">
        <authorList>
            <person name="Amaro Gonzalez C."/>
        </authorList>
    </citation>
    <scope>NUCLEOTIDE SEQUENCE</scope>
</reference>
<name>A0A0E9XX60_ANGAN</name>